<accession>A0AAW2E9K4</accession>
<dbReference type="AlphaFoldDB" id="A0AAW2E9K4"/>
<proteinExistence type="predicted"/>
<evidence type="ECO:0000313" key="1">
    <source>
        <dbReference type="EMBL" id="KAL0017676.1"/>
    </source>
</evidence>
<comment type="caution">
    <text evidence="1">The sequence shown here is derived from an EMBL/GenBank/DDBJ whole genome shotgun (WGS) entry which is preliminary data.</text>
</comment>
<organism evidence="1 2">
    <name type="scientific">Lithocarpus litseifolius</name>
    <dbReference type="NCBI Taxonomy" id="425828"/>
    <lineage>
        <taxon>Eukaryota</taxon>
        <taxon>Viridiplantae</taxon>
        <taxon>Streptophyta</taxon>
        <taxon>Embryophyta</taxon>
        <taxon>Tracheophyta</taxon>
        <taxon>Spermatophyta</taxon>
        <taxon>Magnoliopsida</taxon>
        <taxon>eudicotyledons</taxon>
        <taxon>Gunneridae</taxon>
        <taxon>Pentapetalae</taxon>
        <taxon>rosids</taxon>
        <taxon>fabids</taxon>
        <taxon>Fagales</taxon>
        <taxon>Fagaceae</taxon>
        <taxon>Lithocarpus</taxon>
    </lineage>
</organism>
<evidence type="ECO:0008006" key="3">
    <source>
        <dbReference type="Google" id="ProtNLM"/>
    </source>
</evidence>
<sequence>MGWLWITGGGFWFVVDLLLGGYGFHYGSGGGGGGGLFLAQAFAIGDNRDSIVASEARGPNDAAVVATVDHQAYKEGISALLNKAARNGDITSVAACSHGPKISHLFFADDNIIFCQATSEECTRLENILETYEHASRQKFNKEKTSLFFSHNTSQDIWDNIRHRFGAEVIKQHETYLGLPSLVGRSKKNTFQALKERLDHKLSGWKEKLLS</sequence>
<protein>
    <recommendedName>
        <fullName evidence="3">Reverse transcriptase domain-containing protein</fullName>
    </recommendedName>
</protein>
<reference evidence="1 2" key="1">
    <citation type="submission" date="2024-01" db="EMBL/GenBank/DDBJ databases">
        <title>A telomere-to-telomere, gap-free genome of sweet tea (Lithocarpus litseifolius).</title>
        <authorList>
            <person name="Zhou J."/>
        </authorList>
    </citation>
    <scope>NUCLEOTIDE SEQUENCE [LARGE SCALE GENOMIC DNA]</scope>
    <source>
        <strain evidence="1">Zhou-2022a</strain>
        <tissue evidence="1">Leaf</tissue>
    </source>
</reference>
<dbReference type="PANTHER" id="PTHR33116:SF86">
    <property type="entry name" value="REVERSE TRANSCRIPTASE DOMAIN-CONTAINING PROTEIN"/>
    <property type="match status" value="1"/>
</dbReference>
<gene>
    <name evidence="1" type="ORF">SO802_004745</name>
</gene>
<dbReference type="EMBL" id="JAZDWU010000001">
    <property type="protein sequence ID" value="KAL0017676.1"/>
    <property type="molecule type" value="Genomic_DNA"/>
</dbReference>
<dbReference type="Proteomes" id="UP001459277">
    <property type="component" value="Unassembled WGS sequence"/>
</dbReference>
<keyword evidence="2" id="KW-1185">Reference proteome</keyword>
<name>A0AAW2E9K4_9ROSI</name>
<evidence type="ECO:0000313" key="2">
    <source>
        <dbReference type="Proteomes" id="UP001459277"/>
    </source>
</evidence>
<dbReference type="PANTHER" id="PTHR33116">
    <property type="entry name" value="REVERSE TRANSCRIPTASE ZINC-BINDING DOMAIN-CONTAINING PROTEIN-RELATED-RELATED"/>
    <property type="match status" value="1"/>
</dbReference>